<gene>
    <name evidence="3" type="ORF">LUZ61_005709</name>
</gene>
<dbReference type="Proteomes" id="UP001210211">
    <property type="component" value="Unassembled WGS sequence"/>
</dbReference>
<keyword evidence="4" id="KW-1185">Reference proteome</keyword>
<dbReference type="SUPFAM" id="SSF52047">
    <property type="entry name" value="RNI-like"/>
    <property type="match status" value="1"/>
</dbReference>
<dbReference type="PROSITE" id="PS50181">
    <property type="entry name" value="FBOX"/>
    <property type="match status" value="1"/>
</dbReference>
<dbReference type="Pfam" id="PF24758">
    <property type="entry name" value="LRR_At5g56370"/>
    <property type="match status" value="1"/>
</dbReference>
<sequence>MGRDMSSSKKRKRETKAPSVPVPDGLDLISQLPDCILHSILSLLPVKDAARTSVLSSRRRRLWKAASLRLDDNSFYPINHKHHVDDCYSDPRFDSSRKAVISIFNSHHGPIESLRLSLFYPFELYNFVETAVQRGIRELKLVPLKFIRDHDTYKLPLFLLFCNTLHQLSLQECIFPELLPPSIFPNLRELRIKIVWLPDDFLSKCASLETLLISTYYKGPPISISSRSLRKLVLDLESEAEFIIKDAPNLESLMLTDEATIYCKLKVLDAPKLQQLGFINANKYEGNGDVCYLDVGMWEEQGSLSFLDHLKTVTVKGFWGDQCDVELLRYLVVHGKVLQTITLLCSKNITKKFVDIKKRQICIERRASSNLALFFFRDTERNVHFSLWNDMICY</sequence>
<accession>A0AAD5ZQ44</accession>
<dbReference type="PANTHER" id="PTHR31900:SF27">
    <property type="entry name" value="FBD DOMAIN-CONTAINING PROTEIN"/>
    <property type="match status" value="1"/>
</dbReference>
<dbReference type="InterPro" id="IPR032675">
    <property type="entry name" value="LRR_dom_sf"/>
</dbReference>
<dbReference type="Pfam" id="PF08387">
    <property type="entry name" value="FBD"/>
    <property type="match status" value="1"/>
</dbReference>
<comment type="caution">
    <text evidence="3">The sequence shown here is derived from an EMBL/GenBank/DDBJ whole genome shotgun (WGS) entry which is preliminary data.</text>
</comment>
<proteinExistence type="predicted"/>
<protein>
    <recommendedName>
        <fullName evidence="2">F-box domain-containing protein</fullName>
    </recommendedName>
</protein>
<evidence type="ECO:0000256" key="1">
    <source>
        <dbReference type="SAM" id="MobiDB-lite"/>
    </source>
</evidence>
<dbReference type="InterPro" id="IPR050232">
    <property type="entry name" value="FBL13/AtMIF1-like"/>
</dbReference>
<evidence type="ECO:0000313" key="4">
    <source>
        <dbReference type="Proteomes" id="UP001210211"/>
    </source>
</evidence>
<dbReference type="Pfam" id="PF00646">
    <property type="entry name" value="F-box"/>
    <property type="match status" value="1"/>
</dbReference>
<dbReference type="EMBL" id="JAMRDG010000001">
    <property type="protein sequence ID" value="KAJ3702004.1"/>
    <property type="molecule type" value="Genomic_DNA"/>
</dbReference>
<dbReference type="AlphaFoldDB" id="A0AAD5ZQ44"/>
<feature type="domain" description="F-box" evidence="2">
    <location>
        <begin position="26"/>
        <end position="78"/>
    </location>
</feature>
<dbReference type="CDD" id="cd22160">
    <property type="entry name" value="F-box_AtFBL13-like"/>
    <property type="match status" value="1"/>
</dbReference>
<dbReference type="PANTHER" id="PTHR31900">
    <property type="entry name" value="F-BOX/RNI SUPERFAMILY PROTEIN-RELATED"/>
    <property type="match status" value="1"/>
</dbReference>
<dbReference type="InterPro" id="IPR006566">
    <property type="entry name" value="FBD"/>
</dbReference>
<evidence type="ECO:0000259" key="2">
    <source>
        <dbReference type="PROSITE" id="PS50181"/>
    </source>
</evidence>
<dbReference type="Gene3D" id="3.80.10.10">
    <property type="entry name" value="Ribonuclease Inhibitor"/>
    <property type="match status" value="1"/>
</dbReference>
<evidence type="ECO:0000313" key="3">
    <source>
        <dbReference type="EMBL" id="KAJ3702004.1"/>
    </source>
</evidence>
<feature type="region of interest" description="Disordered" evidence="1">
    <location>
        <begin position="1"/>
        <end position="20"/>
    </location>
</feature>
<dbReference type="SUPFAM" id="SSF81383">
    <property type="entry name" value="F-box domain"/>
    <property type="match status" value="1"/>
</dbReference>
<name>A0AAD5ZQ44_9POAL</name>
<dbReference type="InterPro" id="IPR001810">
    <property type="entry name" value="F-box_dom"/>
</dbReference>
<dbReference type="InterPro" id="IPR036047">
    <property type="entry name" value="F-box-like_dom_sf"/>
</dbReference>
<dbReference type="InterPro" id="IPR053781">
    <property type="entry name" value="F-box_AtFBL13-like"/>
</dbReference>
<reference evidence="3 4" key="1">
    <citation type="journal article" date="2022" name="Cell">
        <title>Repeat-based holocentromeres influence genome architecture and karyotype evolution.</title>
        <authorList>
            <person name="Hofstatter P.G."/>
            <person name="Thangavel G."/>
            <person name="Lux T."/>
            <person name="Neumann P."/>
            <person name="Vondrak T."/>
            <person name="Novak P."/>
            <person name="Zhang M."/>
            <person name="Costa L."/>
            <person name="Castellani M."/>
            <person name="Scott A."/>
            <person name="Toegelov H."/>
            <person name="Fuchs J."/>
            <person name="Mata-Sucre Y."/>
            <person name="Dias Y."/>
            <person name="Vanzela A.L.L."/>
            <person name="Huettel B."/>
            <person name="Almeida C.C.S."/>
            <person name="Simkova H."/>
            <person name="Souza G."/>
            <person name="Pedrosa-Harand A."/>
            <person name="Macas J."/>
            <person name="Mayer K.F.X."/>
            <person name="Houben A."/>
            <person name="Marques A."/>
        </authorList>
    </citation>
    <scope>NUCLEOTIDE SEQUENCE [LARGE SCALE GENOMIC DNA]</scope>
    <source>
        <strain evidence="3">RhyTen1mFocal</strain>
    </source>
</reference>
<dbReference type="InterPro" id="IPR055411">
    <property type="entry name" value="LRR_FXL15/At3g58940/PEG3-like"/>
</dbReference>
<organism evidence="3 4">
    <name type="scientific">Rhynchospora tenuis</name>
    <dbReference type="NCBI Taxonomy" id="198213"/>
    <lineage>
        <taxon>Eukaryota</taxon>
        <taxon>Viridiplantae</taxon>
        <taxon>Streptophyta</taxon>
        <taxon>Embryophyta</taxon>
        <taxon>Tracheophyta</taxon>
        <taxon>Spermatophyta</taxon>
        <taxon>Magnoliopsida</taxon>
        <taxon>Liliopsida</taxon>
        <taxon>Poales</taxon>
        <taxon>Cyperaceae</taxon>
        <taxon>Cyperoideae</taxon>
        <taxon>Rhynchosporeae</taxon>
        <taxon>Rhynchospora</taxon>
    </lineage>
</organism>